<dbReference type="AlphaFoldDB" id="A0A1B6J640"/>
<reference evidence="2" key="1">
    <citation type="submission" date="2015-11" db="EMBL/GenBank/DDBJ databases">
        <title>De novo transcriptome assembly of four potential Pierce s Disease insect vectors from Arizona vineyards.</title>
        <authorList>
            <person name="Tassone E.E."/>
        </authorList>
    </citation>
    <scope>NUCLEOTIDE SEQUENCE</scope>
</reference>
<sequence length="532" mass="58487">MEAGKLKSLGIFVPDNSVELLNDGKVLFNGKPAETPLKVGDLDIWKNYAGGTGAYTSWSGLIIYCTSQLQSCGFYIDGFYFGKTRGLLGTYNNEPYDDAMIPEGHVAPLTAAFANSWKVNPQCADGVVHEQPAPAAPQCTKLFSGDSSLRNCFAFANPEGFREACNKQVAEASGEAKEEAACNVAYSYVGHCYYVHFIKTRLPDHCGKCQVGSQTLHIGESAPVKIPQKEADVLIVVEQLEDNEEIFNHLISPLVSTLRNDFKEKGIVDVNFALIGYGAPDQQWLSVYTFNGEFNKFSGSAENIYFGKEQEISKPKLSDKLQEIKKILLNEIGFSKPAQAFQTAFNYPFRPEALKTIVGVMSSGCDSAILPFQTMRLLVHRINLLNSGVVLNMVTPLKDLSVDGKDEKAAANIVGFDSDAVYTQGEAKRKVLRGDEEALHKLKYTSDLCIELTLGTNGAVFSSSNFVKGKPNLRKNFLQVLSNKITDRLTGEELVNDCKCELERGMITKTKCTVTSRREKEPLARNIKGVKG</sequence>
<organism evidence="2">
    <name type="scientific">Homalodisca liturata</name>
    <dbReference type="NCBI Taxonomy" id="320908"/>
    <lineage>
        <taxon>Eukaryota</taxon>
        <taxon>Metazoa</taxon>
        <taxon>Ecdysozoa</taxon>
        <taxon>Arthropoda</taxon>
        <taxon>Hexapoda</taxon>
        <taxon>Insecta</taxon>
        <taxon>Pterygota</taxon>
        <taxon>Neoptera</taxon>
        <taxon>Paraneoptera</taxon>
        <taxon>Hemiptera</taxon>
        <taxon>Auchenorrhyncha</taxon>
        <taxon>Membracoidea</taxon>
        <taxon>Cicadellidae</taxon>
        <taxon>Cicadellinae</taxon>
        <taxon>Proconiini</taxon>
        <taxon>Homalodisca</taxon>
    </lineage>
</organism>
<proteinExistence type="predicted"/>
<protein>
    <recommendedName>
        <fullName evidence="1">VWFD domain-containing protein</fullName>
    </recommendedName>
</protein>
<dbReference type="PANTHER" id="PTHR37860:SF2">
    <property type="entry name" value="VITELLOGENIN DOMAIN-CONTAINING PROTEIN"/>
    <property type="match status" value="1"/>
</dbReference>
<dbReference type="PANTHER" id="PTHR37860">
    <property type="entry name" value="AGAP008810-PA"/>
    <property type="match status" value="1"/>
</dbReference>
<dbReference type="PROSITE" id="PS51233">
    <property type="entry name" value="VWFD"/>
    <property type="match status" value="1"/>
</dbReference>
<dbReference type="Pfam" id="PF00094">
    <property type="entry name" value="VWD"/>
    <property type="match status" value="1"/>
</dbReference>
<dbReference type="InterPro" id="IPR001846">
    <property type="entry name" value="VWF_type-D"/>
</dbReference>
<accession>A0A1B6J640</accession>
<gene>
    <name evidence="2" type="ORF">g.53736</name>
</gene>
<evidence type="ECO:0000259" key="1">
    <source>
        <dbReference type="PROSITE" id="PS51233"/>
    </source>
</evidence>
<dbReference type="EMBL" id="GECU01013058">
    <property type="protein sequence ID" value="JAS94648.1"/>
    <property type="molecule type" value="Transcribed_RNA"/>
</dbReference>
<feature type="domain" description="VWFD" evidence="1">
    <location>
        <begin position="1"/>
        <end position="124"/>
    </location>
</feature>
<name>A0A1B6J640_9HEMI</name>
<evidence type="ECO:0000313" key="2">
    <source>
        <dbReference type="EMBL" id="JAS94648.1"/>
    </source>
</evidence>